<dbReference type="Proteomes" id="UP000800094">
    <property type="component" value="Unassembled WGS sequence"/>
</dbReference>
<reference evidence="2" key="1">
    <citation type="journal article" date="2020" name="Stud. Mycol.">
        <title>101 Dothideomycetes genomes: a test case for predicting lifestyles and emergence of pathogens.</title>
        <authorList>
            <person name="Haridas S."/>
            <person name="Albert R."/>
            <person name="Binder M."/>
            <person name="Bloem J."/>
            <person name="Labutti K."/>
            <person name="Salamov A."/>
            <person name="Andreopoulos B."/>
            <person name="Baker S."/>
            <person name="Barry K."/>
            <person name="Bills G."/>
            <person name="Bluhm B."/>
            <person name="Cannon C."/>
            <person name="Castanera R."/>
            <person name="Culley D."/>
            <person name="Daum C."/>
            <person name="Ezra D."/>
            <person name="Gonzalez J."/>
            <person name="Henrissat B."/>
            <person name="Kuo A."/>
            <person name="Liang C."/>
            <person name="Lipzen A."/>
            <person name="Lutzoni F."/>
            <person name="Magnuson J."/>
            <person name="Mondo S."/>
            <person name="Nolan M."/>
            <person name="Ohm R."/>
            <person name="Pangilinan J."/>
            <person name="Park H.-J."/>
            <person name="Ramirez L."/>
            <person name="Alfaro M."/>
            <person name="Sun H."/>
            <person name="Tritt A."/>
            <person name="Yoshinaga Y."/>
            <person name="Zwiers L.-H."/>
            <person name="Turgeon B."/>
            <person name="Goodwin S."/>
            <person name="Spatafora J."/>
            <person name="Crous P."/>
            <person name="Grigoriev I."/>
        </authorList>
    </citation>
    <scope>NUCLEOTIDE SEQUENCE</scope>
    <source>
        <strain evidence="2">CBS 122368</strain>
    </source>
</reference>
<dbReference type="OrthoDB" id="16820at2759"/>
<dbReference type="PANTHER" id="PTHR47469:SF2">
    <property type="entry name" value="OS06G0597600 PROTEIN"/>
    <property type="match status" value="1"/>
</dbReference>
<evidence type="ECO:0000259" key="1">
    <source>
        <dbReference type="Pfam" id="PF22607"/>
    </source>
</evidence>
<dbReference type="EMBL" id="ML987194">
    <property type="protein sequence ID" value="KAF2249637.1"/>
    <property type="molecule type" value="Genomic_DNA"/>
</dbReference>
<keyword evidence="3" id="KW-1185">Reference proteome</keyword>
<feature type="domain" description="2,6-dihydroxypyridine 3-monooxygenase substrate binding" evidence="1">
    <location>
        <begin position="206"/>
        <end position="335"/>
    </location>
</feature>
<sequence>MSNSSLNPPKEVVIVGGSLSALMHGIMFHRMGSAVRILERSSANTPESHLAGVGLGPDALHLLERFDRMRDIPLGIPSVQLQSLDRNGHPRPFLKARRVLSSWDALYFRLRANFDMLASDYVPPLNPSALDGEDLENATMRAKYEVGKQVFNVKELASGQLSVHYRDLLNGGREEQVVADMVIGADGPNSLIRKLFTGPDASERKYAGYIAWRGVVAEDQVSERTREIFSENITYSILEKKAGHVIVYNIPGRCGSVEPGKRMLNFCWYTNLSPNVLETTMTDIKGTVHHTKLAPGQVRPEVWFKLRDYARATLTAPYVEVIDKISSPFVHSITDYISNRAQFLGGRVLLVGDASALLRPHIAFSTNQAAYQALRTKKLIKGEITADQWQYQVTKAAYLHWRRSIWFGEFFQRPLYISICSAIRYLIALASARFAVWAGWLPEEALCV</sequence>
<gene>
    <name evidence="2" type="ORF">BU26DRAFT_592905</name>
</gene>
<dbReference type="SUPFAM" id="SSF51905">
    <property type="entry name" value="FAD/NAD(P)-binding domain"/>
    <property type="match status" value="1"/>
</dbReference>
<dbReference type="SUPFAM" id="SSF54373">
    <property type="entry name" value="FAD-linked reductases, C-terminal domain"/>
    <property type="match status" value="1"/>
</dbReference>
<dbReference type="RefSeq" id="XP_033684641.1">
    <property type="nucleotide sequence ID" value="XM_033834856.1"/>
</dbReference>
<evidence type="ECO:0000313" key="3">
    <source>
        <dbReference type="Proteomes" id="UP000800094"/>
    </source>
</evidence>
<dbReference type="AlphaFoldDB" id="A0A6A6IHI9"/>
<organism evidence="2 3">
    <name type="scientific">Trematosphaeria pertusa</name>
    <dbReference type="NCBI Taxonomy" id="390896"/>
    <lineage>
        <taxon>Eukaryota</taxon>
        <taxon>Fungi</taxon>
        <taxon>Dikarya</taxon>
        <taxon>Ascomycota</taxon>
        <taxon>Pezizomycotina</taxon>
        <taxon>Dothideomycetes</taxon>
        <taxon>Pleosporomycetidae</taxon>
        <taxon>Pleosporales</taxon>
        <taxon>Massarineae</taxon>
        <taxon>Trematosphaeriaceae</taxon>
        <taxon>Trematosphaeria</taxon>
    </lineage>
</organism>
<evidence type="ECO:0000313" key="2">
    <source>
        <dbReference type="EMBL" id="KAF2249637.1"/>
    </source>
</evidence>
<dbReference type="InterPro" id="IPR036188">
    <property type="entry name" value="FAD/NAD-bd_sf"/>
</dbReference>
<dbReference type="InterPro" id="IPR054707">
    <property type="entry name" value="DhpH_subs-bd"/>
</dbReference>
<name>A0A6A6IHI9_9PLEO</name>
<dbReference type="InterPro" id="IPR053212">
    <property type="entry name" value="DHP_3-monooxygenase"/>
</dbReference>
<dbReference type="PANTHER" id="PTHR47469">
    <property type="entry name" value="MONOOXYGENASE-LIKE"/>
    <property type="match status" value="1"/>
</dbReference>
<accession>A0A6A6IHI9</accession>
<proteinExistence type="predicted"/>
<dbReference type="Pfam" id="PF22607">
    <property type="entry name" value="FAD_binding-like"/>
    <property type="match status" value="1"/>
</dbReference>
<dbReference type="GeneID" id="54588186"/>
<dbReference type="Gene3D" id="3.30.9.60">
    <property type="match status" value="1"/>
</dbReference>
<protein>
    <submittedName>
        <fullName evidence="2">FAD/NAD(P)-binding domain-containing protein</fullName>
    </submittedName>
</protein>